<accession>A0A2A4ER30</accession>
<evidence type="ECO:0000313" key="2">
    <source>
        <dbReference type="EMBL" id="PCE22868.1"/>
    </source>
</evidence>
<protein>
    <submittedName>
        <fullName evidence="2">Uncharacterized protein</fullName>
    </submittedName>
</protein>
<dbReference type="AlphaFoldDB" id="A0A2A4ER30"/>
<feature type="transmembrane region" description="Helical" evidence="1">
    <location>
        <begin position="44"/>
        <end position="65"/>
    </location>
</feature>
<sequence>MTKEDIDLYLSVVTVQEETMHPSSVPTRHTGSSTNQRSTRARKLIAALLAPALFTASAWAGTIPVTALSPIQPASTGTGITSESIQATIEASKVDLNAMPRARWLALIDLVRGAPQRLSIEMNGDHFFFIGAAGARETARAIQTLDDRVAGFKSQLQDLVPELINR</sequence>
<keyword evidence="1" id="KW-0472">Membrane</keyword>
<organism evidence="2 3">
    <name type="scientific">Paraburkholderia acidicola</name>
    <dbReference type="NCBI Taxonomy" id="1912599"/>
    <lineage>
        <taxon>Bacteria</taxon>
        <taxon>Pseudomonadati</taxon>
        <taxon>Pseudomonadota</taxon>
        <taxon>Betaproteobacteria</taxon>
        <taxon>Burkholderiales</taxon>
        <taxon>Burkholderiaceae</taxon>
        <taxon>Paraburkholderia</taxon>
    </lineage>
</organism>
<dbReference type="Proteomes" id="UP000218022">
    <property type="component" value="Unassembled WGS sequence"/>
</dbReference>
<comment type="caution">
    <text evidence="2">The sequence shown here is derived from an EMBL/GenBank/DDBJ whole genome shotgun (WGS) entry which is preliminary data.</text>
</comment>
<name>A0A2A4ER30_9BURK</name>
<keyword evidence="1" id="KW-0812">Transmembrane</keyword>
<reference evidence="2 3" key="1">
    <citation type="submission" date="2017-01" db="EMBL/GenBank/DDBJ databases">
        <title>Whole-Genome Shotgun Sequencing of Two beta-Proteobacterial Species in Search of the Bulgecin Biosynthetic Cluster.</title>
        <authorList>
            <person name="Horsman M.E."/>
            <person name="Marous D.R."/>
            <person name="Li R."/>
            <person name="Oliver R.A."/>
            <person name="Byun B."/>
            <person name="Emrich S.J."/>
            <person name="Boggess B."/>
            <person name="Townsend C.A."/>
            <person name="Mobashery S."/>
        </authorList>
    </citation>
    <scope>NUCLEOTIDE SEQUENCE [LARGE SCALE GENOMIC DNA]</scope>
    <source>
        <strain evidence="2 3">ATCC 31363</strain>
    </source>
</reference>
<proteinExistence type="predicted"/>
<keyword evidence="1" id="KW-1133">Transmembrane helix</keyword>
<evidence type="ECO:0000256" key="1">
    <source>
        <dbReference type="SAM" id="Phobius"/>
    </source>
</evidence>
<gene>
    <name evidence="2" type="ORF">BWP39_24615</name>
</gene>
<dbReference type="EMBL" id="MTZV01000006">
    <property type="protein sequence ID" value="PCE22868.1"/>
    <property type="molecule type" value="Genomic_DNA"/>
</dbReference>
<evidence type="ECO:0000313" key="3">
    <source>
        <dbReference type="Proteomes" id="UP000218022"/>
    </source>
</evidence>